<reference evidence="1 2" key="1">
    <citation type="journal article" date="2024" name="G3 (Bethesda)">
        <title>Genome assembly of Hibiscus sabdariffa L. provides insights into metabolisms of medicinal natural products.</title>
        <authorList>
            <person name="Kim T."/>
        </authorList>
    </citation>
    <scope>NUCLEOTIDE SEQUENCE [LARGE SCALE GENOMIC DNA]</scope>
    <source>
        <strain evidence="1">TK-2024</strain>
        <tissue evidence="1">Old leaves</tissue>
    </source>
</reference>
<protein>
    <submittedName>
        <fullName evidence="1">Uncharacterized protein</fullName>
    </submittedName>
</protein>
<organism evidence="1 2">
    <name type="scientific">Hibiscus sabdariffa</name>
    <name type="common">roselle</name>
    <dbReference type="NCBI Taxonomy" id="183260"/>
    <lineage>
        <taxon>Eukaryota</taxon>
        <taxon>Viridiplantae</taxon>
        <taxon>Streptophyta</taxon>
        <taxon>Embryophyta</taxon>
        <taxon>Tracheophyta</taxon>
        <taxon>Spermatophyta</taxon>
        <taxon>Magnoliopsida</taxon>
        <taxon>eudicotyledons</taxon>
        <taxon>Gunneridae</taxon>
        <taxon>Pentapetalae</taxon>
        <taxon>rosids</taxon>
        <taxon>malvids</taxon>
        <taxon>Malvales</taxon>
        <taxon>Malvaceae</taxon>
        <taxon>Malvoideae</taxon>
        <taxon>Hibiscus</taxon>
    </lineage>
</organism>
<sequence length="77" mass="8791">MFCLLLFPGNLAFPLHVRLLWVLNGFQTEYTHLYLVELLVCLVQLRPVHILGLASKENMDSTEMSVHQISSGKAKEH</sequence>
<gene>
    <name evidence="1" type="ORF">V6N12_030579</name>
</gene>
<dbReference type="Proteomes" id="UP001472677">
    <property type="component" value="Unassembled WGS sequence"/>
</dbReference>
<name>A0ABR1ZXP5_9ROSI</name>
<proteinExistence type="predicted"/>
<evidence type="ECO:0000313" key="1">
    <source>
        <dbReference type="EMBL" id="KAK8485518.1"/>
    </source>
</evidence>
<accession>A0ABR1ZXP5</accession>
<comment type="caution">
    <text evidence="1">The sequence shown here is derived from an EMBL/GenBank/DDBJ whole genome shotgun (WGS) entry which is preliminary data.</text>
</comment>
<dbReference type="EMBL" id="JBBPBM010001277">
    <property type="protein sequence ID" value="KAK8485518.1"/>
    <property type="molecule type" value="Genomic_DNA"/>
</dbReference>
<evidence type="ECO:0000313" key="2">
    <source>
        <dbReference type="Proteomes" id="UP001472677"/>
    </source>
</evidence>
<keyword evidence="2" id="KW-1185">Reference proteome</keyword>